<dbReference type="InterPro" id="IPR002035">
    <property type="entry name" value="VWF_A"/>
</dbReference>
<evidence type="ECO:0000259" key="3">
    <source>
        <dbReference type="PROSITE" id="PS50234"/>
    </source>
</evidence>
<dbReference type="InterPro" id="IPR036465">
    <property type="entry name" value="vWFA_dom_sf"/>
</dbReference>
<dbReference type="Gene3D" id="3.40.50.410">
    <property type="entry name" value="von Willebrand factor, type A domain"/>
    <property type="match status" value="1"/>
</dbReference>
<dbReference type="PROSITE" id="PS51468">
    <property type="entry name" value="VIT"/>
    <property type="match status" value="1"/>
</dbReference>
<proteinExistence type="evidence at transcript level"/>
<dbReference type="InterPro" id="IPR013694">
    <property type="entry name" value="VIT"/>
</dbReference>
<feature type="domain" description="VIT" evidence="4">
    <location>
        <begin position="17"/>
        <end position="146"/>
    </location>
</feature>
<dbReference type="SUPFAM" id="SSF53300">
    <property type="entry name" value="vWA-like"/>
    <property type="match status" value="1"/>
</dbReference>
<dbReference type="Pfam" id="PF08487">
    <property type="entry name" value="VIT"/>
    <property type="match status" value="1"/>
</dbReference>
<feature type="chain" id="PRO_5014668624" evidence="2">
    <location>
        <begin position="20"/>
        <end position="837"/>
    </location>
</feature>
<dbReference type="SMART" id="SM00609">
    <property type="entry name" value="VIT"/>
    <property type="match status" value="1"/>
</dbReference>
<sequence>MNFFLISLILSLVMQQYEAGECQKEINPDDPKIYFLHVMSNIDNRYATTTVVSKIVNPANHSQEVFFHMNLPETAYINSFIMEINGIQYEAYIKEKEQAKKIYTQAVASGQSAGHVAVSSRDSNQFKISVNIEKEGKVKFILKYEELLERTLSQYKHVINLNPGQTVPDMKVEVNISEPSKIKNLFVPEIKVTNEIDTVVKENKQVVITRPNDNNAIIKYTPSVEDQENSGGKCFQGQFIVQYDVDSVQCGQVLVYDGYFVHFYAPDGLPSLNKLVVFVLDLSGSMYGRKLDQLKQAMSTILDELKENDFFTIVEFSFSVTVHNLDSASASAVISPHSWYGEEDSEQKLPSTQEIQQAYPATKHYVEKAKVVISKMSAGGGTNIYDALKTGIRISHEALQKIKTDKSITVIEPLIMFLTDGQPTVGTTDLYKINEMVNELNVPRSTLFALGFGYGADMNFLKKLSLRNSGFARKIYEASDAALQLKNFYKQISSPLLSNVTFSYLNDQVVDQTLTKKFFPKFFHGSELVVAGKVAEKDSTLESNVQSISQKGDEKCSTKSSKILDTEVKINDDSILPPTKEDKIEEYGPLERLWAYLTIKQLLEEKEKVEQEDKSKDEIEEIKKKALNLALKYKFVTPLTSLVVVKPNQTDSLSDLNESPAIGAGPPVRQSSPQYIRPGRPGGPVTFGLAARPASFEPPALMSPMYTSTLLAYPTTTVYFKNEEEEKTTENLTRRYSLSDLKWLADVFDTYNKTIIIPIGNSNSSFLIKSNPAAGTFQHCKSKQNLNGTCTHLASCVLPEIISTLQEYLDRFCPIQGGYAGVCCPDSYLSLIPMSSP</sequence>
<dbReference type="Pfam" id="PF00092">
    <property type="entry name" value="VWA"/>
    <property type="match status" value="1"/>
</dbReference>
<dbReference type="SMART" id="SM00327">
    <property type="entry name" value="VWA"/>
    <property type="match status" value="1"/>
</dbReference>
<dbReference type="PANTHER" id="PTHR10338:SF108">
    <property type="entry name" value="INTER-ALPHA-TRYPSIN INHIBITOR HEAVY CHAIN H4-LIKE PROTEIN"/>
    <property type="match status" value="1"/>
</dbReference>
<name>A0A2K8JLS4_PRIPG</name>
<feature type="region of interest" description="Disordered" evidence="1">
    <location>
        <begin position="657"/>
        <end position="679"/>
    </location>
</feature>
<organism evidence="5">
    <name type="scientific">Pristhesancus plagipennis</name>
    <name type="common">Common assassin bug</name>
    <dbReference type="NCBI Taxonomy" id="1955184"/>
    <lineage>
        <taxon>Eukaryota</taxon>
        <taxon>Metazoa</taxon>
        <taxon>Ecdysozoa</taxon>
        <taxon>Arthropoda</taxon>
        <taxon>Hexapoda</taxon>
        <taxon>Insecta</taxon>
        <taxon>Pterygota</taxon>
        <taxon>Neoptera</taxon>
        <taxon>Paraneoptera</taxon>
        <taxon>Hemiptera</taxon>
        <taxon>Heteroptera</taxon>
        <taxon>Panheteroptera</taxon>
        <taxon>Cimicomorpha</taxon>
        <taxon>Reduviidae</taxon>
        <taxon>Harpactorinae</taxon>
        <taxon>Harpactorini</taxon>
        <taxon>Pristhesancus</taxon>
    </lineage>
</organism>
<evidence type="ECO:0000259" key="4">
    <source>
        <dbReference type="PROSITE" id="PS51468"/>
    </source>
</evidence>
<dbReference type="PANTHER" id="PTHR10338">
    <property type="entry name" value="INTER-ALPHA-TRYPSIN INHIBITOR HEAVY CHAIN FAMILY MEMBER"/>
    <property type="match status" value="1"/>
</dbReference>
<dbReference type="AlphaFoldDB" id="A0A2K8JLS4"/>
<evidence type="ECO:0000313" key="5">
    <source>
        <dbReference type="EMBL" id="ATU82758.1"/>
    </source>
</evidence>
<dbReference type="EMBL" id="KY031007">
    <property type="protein sequence ID" value="ATU82758.1"/>
    <property type="molecule type" value="mRNA"/>
</dbReference>
<dbReference type="Pfam" id="PF13519">
    <property type="entry name" value="VWA_2"/>
    <property type="match status" value="1"/>
</dbReference>
<feature type="domain" description="VWFA" evidence="3">
    <location>
        <begin position="275"/>
        <end position="492"/>
    </location>
</feature>
<reference evidence="5" key="1">
    <citation type="submission" date="2016-10" db="EMBL/GenBank/DDBJ databases">
        <title>The assassin bug Pristhesancus plagipennis produces two different types of venom.</title>
        <authorList>
            <person name="Walker A.A."/>
            <person name="Herzig V."/>
            <person name="Jin J."/>
            <person name="Fry B.G."/>
            <person name="King G.F."/>
        </authorList>
    </citation>
    <scope>NUCLEOTIDE SEQUENCE</scope>
    <source>
        <tissue evidence="5">Venom/labial glands</tissue>
    </source>
</reference>
<dbReference type="InterPro" id="IPR050934">
    <property type="entry name" value="ITIH"/>
</dbReference>
<keyword evidence="2" id="KW-0732">Signal</keyword>
<dbReference type="GO" id="GO:0032991">
    <property type="term" value="C:protein-containing complex"/>
    <property type="evidence" value="ECO:0007669"/>
    <property type="project" value="UniProtKB-ARBA"/>
</dbReference>
<evidence type="ECO:0000256" key="1">
    <source>
        <dbReference type="SAM" id="MobiDB-lite"/>
    </source>
</evidence>
<protein>
    <submittedName>
        <fullName evidence="5">Secreted Inter-alpha trypsin inhibitor protein</fullName>
    </submittedName>
</protein>
<dbReference type="PROSITE" id="PS50234">
    <property type="entry name" value="VWFA"/>
    <property type="match status" value="1"/>
</dbReference>
<feature type="signal peptide" evidence="2">
    <location>
        <begin position="1"/>
        <end position="19"/>
    </location>
</feature>
<accession>A0A2K8JLS4</accession>
<evidence type="ECO:0000256" key="2">
    <source>
        <dbReference type="SAM" id="SignalP"/>
    </source>
</evidence>